<dbReference type="NCBIfam" id="TIGR00278">
    <property type="entry name" value="membrane protein insertion efficiency factor YidD"/>
    <property type="match status" value="1"/>
</dbReference>
<proteinExistence type="inferred from homology"/>
<keyword evidence="1" id="KW-1003">Cell membrane</keyword>
<comment type="caution">
    <text evidence="2">The sequence shown here is derived from an EMBL/GenBank/DDBJ whole genome shotgun (WGS) entry which is preliminary data.</text>
</comment>
<dbReference type="Proteomes" id="UP000178684">
    <property type="component" value="Unassembled WGS sequence"/>
</dbReference>
<accession>A0A1F5X3B5</accession>
<name>A0A1F5X3B5_9BACT</name>
<dbReference type="SMART" id="SM01234">
    <property type="entry name" value="Haemolytic"/>
    <property type="match status" value="1"/>
</dbReference>
<dbReference type="GO" id="GO:0005886">
    <property type="term" value="C:plasma membrane"/>
    <property type="evidence" value="ECO:0007669"/>
    <property type="project" value="UniProtKB-SubCell"/>
</dbReference>
<dbReference type="InterPro" id="IPR002696">
    <property type="entry name" value="Membr_insert_effic_factor_YidD"/>
</dbReference>
<sequence>MKKIFIFLINLYQKFLSPDQGAFSSGRKYCVFEPSCSQYTKEAIEHGGVLYGLMKGGARIARCHPWQTKLVDPFRP</sequence>
<keyword evidence="1" id="KW-0472">Membrane</keyword>
<comment type="function">
    <text evidence="1">Could be involved in insertion of integral membrane proteins into the membrane.</text>
</comment>
<evidence type="ECO:0000256" key="1">
    <source>
        <dbReference type="HAMAP-Rule" id="MF_00386"/>
    </source>
</evidence>
<evidence type="ECO:0000313" key="3">
    <source>
        <dbReference type="Proteomes" id="UP000178684"/>
    </source>
</evidence>
<dbReference type="HAMAP" id="MF_00386">
    <property type="entry name" value="UPF0161_YidD"/>
    <property type="match status" value="1"/>
</dbReference>
<evidence type="ECO:0000313" key="2">
    <source>
        <dbReference type="EMBL" id="OGF82382.1"/>
    </source>
</evidence>
<dbReference type="PANTHER" id="PTHR33383:SF1">
    <property type="entry name" value="MEMBRANE PROTEIN INSERTION EFFICIENCY FACTOR-RELATED"/>
    <property type="match status" value="1"/>
</dbReference>
<dbReference type="AlphaFoldDB" id="A0A1F5X3B5"/>
<dbReference type="PANTHER" id="PTHR33383">
    <property type="entry name" value="MEMBRANE PROTEIN INSERTION EFFICIENCY FACTOR-RELATED"/>
    <property type="match status" value="1"/>
</dbReference>
<dbReference type="Pfam" id="PF01809">
    <property type="entry name" value="YidD"/>
    <property type="match status" value="1"/>
</dbReference>
<organism evidence="2 3">
    <name type="scientific">Candidatus Giovannonibacteria bacterium RIFCSPLOWO2_01_FULL_46_13</name>
    <dbReference type="NCBI Taxonomy" id="1798352"/>
    <lineage>
        <taxon>Bacteria</taxon>
        <taxon>Candidatus Giovannoniibacteriota</taxon>
    </lineage>
</organism>
<reference evidence="2 3" key="1">
    <citation type="journal article" date="2016" name="Nat. Commun.">
        <title>Thousands of microbial genomes shed light on interconnected biogeochemical processes in an aquifer system.</title>
        <authorList>
            <person name="Anantharaman K."/>
            <person name="Brown C.T."/>
            <person name="Hug L.A."/>
            <person name="Sharon I."/>
            <person name="Castelle C.J."/>
            <person name="Probst A.J."/>
            <person name="Thomas B.C."/>
            <person name="Singh A."/>
            <person name="Wilkins M.J."/>
            <person name="Karaoz U."/>
            <person name="Brodie E.L."/>
            <person name="Williams K.H."/>
            <person name="Hubbard S.S."/>
            <person name="Banfield J.F."/>
        </authorList>
    </citation>
    <scope>NUCLEOTIDE SEQUENCE [LARGE SCALE GENOMIC DNA]</scope>
</reference>
<gene>
    <name evidence="2" type="ORF">A3B18_03490</name>
</gene>
<comment type="similarity">
    <text evidence="1">Belongs to the UPF0161 family.</text>
</comment>
<protein>
    <recommendedName>
        <fullName evidence="1">Putative membrane protein insertion efficiency factor</fullName>
    </recommendedName>
</protein>
<dbReference type="EMBL" id="MFIE01000019">
    <property type="protein sequence ID" value="OGF82382.1"/>
    <property type="molecule type" value="Genomic_DNA"/>
</dbReference>
<comment type="subcellular location">
    <subcellularLocation>
        <location evidence="1">Cell membrane</location>
        <topology evidence="1">Peripheral membrane protein</topology>
        <orientation evidence="1">Cytoplasmic side</orientation>
    </subcellularLocation>
</comment>